<comment type="similarity">
    <text evidence="1">Belongs to the proteasome subunit S10 family.</text>
</comment>
<dbReference type="SUPFAM" id="SSF46785">
    <property type="entry name" value="Winged helix' DNA-binding domain"/>
    <property type="match status" value="1"/>
</dbReference>
<dbReference type="Gene3D" id="1.25.40.570">
    <property type="match status" value="1"/>
</dbReference>
<feature type="domain" description="PCI" evidence="4">
    <location>
        <begin position="62"/>
        <end position="230"/>
    </location>
</feature>
<organism evidence="5 6">
    <name type="scientific">Ignelater luminosus</name>
    <name type="common">Cucubano</name>
    <name type="synonym">Pyrophorus luminosus</name>
    <dbReference type="NCBI Taxonomy" id="2038154"/>
    <lineage>
        <taxon>Eukaryota</taxon>
        <taxon>Metazoa</taxon>
        <taxon>Ecdysozoa</taxon>
        <taxon>Arthropoda</taxon>
        <taxon>Hexapoda</taxon>
        <taxon>Insecta</taxon>
        <taxon>Pterygota</taxon>
        <taxon>Neoptera</taxon>
        <taxon>Endopterygota</taxon>
        <taxon>Coleoptera</taxon>
        <taxon>Polyphaga</taxon>
        <taxon>Elateriformia</taxon>
        <taxon>Elateroidea</taxon>
        <taxon>Elateridae</taxon>
        <taxon>Agrypninae</taxon>
        <taxon>Pyrophorini</taxon>
        <taxon>Ignelater</taxon>
    </lineage>
</organism>
<sequence>MALGYKVDNIFTCIRIGFFFMDHDLIMRNLDRAEEMIEMGADYDKRNRFQIYKGFYNLAIRDFKSATNNFLGVVSTFTCTELMDYTTFIRYTVYAAIFTLPRRELEEKVIKAPDVLEVLYRAPDVKQYLFSLYQCEYAKFFKSLADVEEVFRKDYILNPHYRFYVREMRILAYSQLLASYKSLTLSYMAEQFEVTPEFIENELSRFIADGKIFGKIDKAKGIIIVNKDAMAKSELFKDVVRQGDLLLNRIQNLSRFLDNKL</sequence>
<proteinExistence type="inferred from homology"/>
<comment type="caution">
    <text evidence="5">The sequence shown here is derived from an EMBL/GenBank/DDBJ whole genome shotgun (WGS) entry which is preliminary data.</text>
</comment>
<dbReference type="PROSITE" id="PS50250">
    <property type="entry name" value="PCI"/>
    <property type="match status" value="1"/>
</dbReference>
<keyword evidence="3" id="KW-0647">Proteasome</keyword>
<evidence type="ECO:0000256" key="2">
    <source>
        <dbReference type="ARBA" id="ARBA00014932"/>
    </source>
</evidence>
<dbReference type="Proteomes" id="UP000801492">
    <property type="component" value="Unassembled WGS sequence"/>
</dbReference>
<dbReference type="InterPro" id="IPR036390">
    <property type="entry name" value="WH_DNA-bd_sf"/>
</dbReference>
<keyword evidence="6" id="KW-1185">Reference proteome</keyword>
<dbReference type="InterPro" id="IPR019585">
    <property type="entry name" value="Rpn7/CSN1"/>
</dbReference>
<dbReference type="FunFam" id="1.25.40.570:FF:000005">
    <property type="entry name" value="26S proteasome regulatory subunit N7"/>
    <property type="match status" value="1"/>
</dbReference>
<evidence type="ECO:0000313" key="5">
    <source>
        <dbReference type="EMBL" id="KAF2892917.1"/>
    </source>
</evidence>
<name>A0A8K0G8U0_IGNLU</name>
<evidence type="ECO:0000256" key="1">
    <source>
        <dbReference type="ARBA" id="ARBA00005717"/>
    </source>
</evidence>
<evidence type="ECO:0000259" key="4">
    <source>
        <dbReference type="PROSITE" id="PS50250"/>
    </source>
</evidence>
<gene>
    <name evidence="5" type="ORF">ILUMI_13253</name>
</gene>
<dbReference type="EMBL" id="VTPC01008357">
    <property type="protein sequence ID" value="KAF2892917.1"/>
    <property type="molecule type" value="Genomic_DNA"/>
</dbReference>
<dbReference type="Pfam" id="PF10602">
    <property type="entry name" value="RPN7"/>
    <property type="match status" value="1"/>
</dbReference>
<protein>
    <recommendedName>
        <fullName evidence="2">26S proteasome non-ATPase regulatory subunit 6</fullName>
    </recommendedName>
</protein>
<evidence type="ECO:0000256" key="3">
    <source>
        <dbReference type="ARBA" id="ARBA00022942"/>
    </source>
</evidence>
<dbReference type="SMART" id="SM00088">
    <property type="entry name" value="PINT"/>
    <property type="match status" value="1"/>
</dbReference>
<dbReference type="GO" id="GO:0043161">
    <property type="term" value="P:proteasome-mediated ubiquitin-dependent protein catabolic process"/>
    <property type="evidence" value="ECO:0007669"/>
    <property type="project" value="TreeGrafter"/>
</dbReference>
<dbReference type="Pfam" id="PF01399">
    <property type="entry name" value="PCI"/>
    <property type="match status" value="1"/>
</dbReference>
<dbReference type="Pfam" id="PF21154">
    <property type="entry name" value="RPN7_PSMD6_C"/>
    <property type="match status" value="1"/>
</dbReference>
<accession>A0A8K0G8U0</accession>
<dbReference type="InterPro" id="IPR045135">
    <property type="entry name" value="Rpn7_N"/>
</dbReference>
<evidence type="ECO:0000313" key="6">
    <source>
        <dbReference type="Proteomes" id="UP000801492"/>
    </source>
</evidence>
<dbReference type="InterPro" id="IPR000717">
    <property type="entry name" value="PCI_dom"/>
</dbReference>
<dbReference type="PANTHER" id="PTHR14145">
    <property type="entry name" value="26S PROTESOME SUBUNIT 6"/>
    <property type="match status" value="1"/>
</dbReference>
<dbReference type="InterPro" id="IPR049549">
    <property type="entry name" value="RPN7_PSMD6_C"/>
</dbReference>
<dbReference type="OrthoDB" id="6756968at2759"/>
<dbReference type="AlphaFoldDB" id="A0A8K0G8U0"/>
<reference evidence="5" key="1">
    <citation type="submission" date="2019-08" db="EMBL/GenBank/DDBJ databases">
        <title>The genome of the North American firefly Photinus pyralis.</title>
        <authorList>
            <consortium name="Photinus pyralis genome working group"/>
            <person name="Fallon T.R."/>
            <person name="Sander Lower S.E."/>
            <person name="Weng J.-K."/>
        </authorList>
    </citation>
    <scope>NUCLEOTIDE SEQUENCE</scope>
    <source>
        <strain evidence="5">TRF0915ILg1</strain>
        <tissue evidence="5">Whole body</tissue>
    </source>
</reference>
<dbReference type="PANTHER" id="PTHR14145:SF1">
    <property type="entry name" value="26S PROTEASOME NON-ATPASE REGULATORY SUBUNIT 6"/>
    <property type="match status" value="1"/>
</dbReference>
<dbReference type="GO" id="GO:0005838">
    <property type="term" value="C:proteasome regulatory particle"/>
    <property type="evidence" value="ECO:0007669"/>
    <property type="project" value="TreeGrafter"/>
</dbReference>